<dbReference type="EMBL" id="LT906555">
    <property type="protein sequence ID" value="SNW63048.1"/>
    <property type="molecule type" value="Genomic_DNA"/>
</dbReference>
<evidence type="ECO:0000256" key="2">
    <source>
        <dbReference type="SAM" id="MobiDB-lite"/>
    </source>
</evidence>
<feature type="region of interest" description="Disordered" evidence="2">
    <location>
        <begin position="246"/>
        <end position="289"/>
    </location>
</feature>
<feature type="coiled-coil region" evidence="1">
    <location>
        <begin position="291"/>
        <end position="325"/>
    </location>
</feature>
<name>A0A2I2L671_9VIRU</name>
<feature type="region of interest" description="Disordered" evidence="2">
    <location>
        <begin position="363"/>
        <end position="402"/>
    </location>
</feature>
<feature type="compositionally biased region" description="Gly residues" evidence="2">
    <location>
        <begin position="248"/>
        <end position="288"/>
    </location>
</feature>
<feature type="compositionally biased region" description="Basic and acidic residues" evidence="2">
    <location>
        <begin position="382"/>
        <end position="402"/>
    </location>
</feature>
<dbReference type="GeneID" id="35381813"/>
<dbReference type="KEGG" id="vg:35381813"/>
<proteinExistence type="predicted"/>
<keyword evidence="1" id="KW-0175">Coiled coil</keyword>
<accession>A0A2I2L671</accession>
<dbReference type="Proteomes" id="UP000236316">
    <property type="component" value="Segment"/>
</dbReference>
<evidence type="ECO:0000313" key="4">
    <source>
        <dbReference type="Proteomes" id="UP000236316"/>
    </source>
</evidence>
<protein>
    <submittedName>
        <fullName evidence="3">Uncharacterized protein</fullName>
    </submittedName>
</protein>
<keyword evidence="4" id="KW-1185">Reference proteome</keyword>
<evidence type="ECO:0000256" key="1">
    <source>
        <dbReference type="SAM" id="Coils"/>
    </source>
</evidence>
<feature type="compositionally biased region" description="Low complexity" evidence="2">
    <location>
        <begin position="369"/>
        <end position="380"/>
    </location>
</feature>
<gene>
    <name evidence="3" type="ORF">ORPV_1144</name>
</gene>
<dbReference type="RefSeq" id="YP_009449350.1">
    <property type="nucleotide sequence ID" value="NC_036594.1"/>
</dbReference>
<evidence type="ECO:0000313" key="3">
    <source>
        <dbReference type="EMBL" id="SNW63048.1"/>
    </source>
</evidence>
<reference evidence="3" key="1">
    <citation type="submission" date="2017-08" db="EMBL/GenBank/DDBJ databases">
        <authorList>
            <consortium name="Urmite Genomes"/>
        </authorList>
    </citation>
    <scope>NUCLEOTIDE SEQUENCE [LARGE SCALE GENOMIC DNA]</scope>
    <source>
        <strain evidence="3">IHUMI-LCC2</strain>
    </source>
</reference>
<sequence>MSLILYLTSVQPYVSTNPSVGNRLVEIQIDFDGNNLKEIAIIDLRLPTVRYVYNCEALNLAIENLNAAGCSLRERAQFYYDVLYSGPCPQLTPPPTFQNFLDGLVQDIAVTLAQSWVIQYRPDLQPGPRVPATNQWQSKDCCCVKPESDCNNLTTTCCTTGNDIVNEGGIYFPSKVLNISWFNYVQSYYLILGSVLPNLGFLRLLSHADNQSNYVYRNIYKCQGCYPEDTLDKSILYELARYTSNGNGDNGNGNGDNGNGDNGNGDNGNGDDGNGDNGNGGNGNGGNGVWRRKIEQQISNINRQIENLRKRVDVVENRLDECGCAVNPDNGDNGNGDNGGDKTCSSNVDNGGDKTCSSNVDNGGNKTCSSNGNSNVVIGSDESEKTYNRSDNKTDNRSDNKCNNDELERLRLEVRAIKSQLRILTGYNVIKC</sequence>
<organism evidence="3">
    <name type="scientific">Orpheovirus IHUMI-LCC2</name>
    <dbReference type="NCBI Taxonomy" id="2023057"/>
    <lineage>
        <taxon>Viruses</taxon>
        <taxon>Varidnaviria</taxon>
        <taxon>Bamfordvirae</taxon>
        <taxon>Nucleocytoviricota</taxon>
        <taxon>Megaviricetes</taxon>
        <taxon>Pimascovirales</taxon>
        <taxon>Ocovirineae</taxon>
        <taxon>Orpheoviridae</taxon>
        <taxon>Alphaorpheovirus</taxon>
        <taxon>Alphaorpheovirus massiliense</taxon>
    </lineage>
</organism>